<feature type="signal peptide" evidence="1">
    <location>
        <begin position="1"/>
        <end position="22"/>
    </location>
</feature>
<comment type="caution">
    <text evidence="2">The sequence shown here is derived from an EMBL/GenBank/DDBJ whole genome shotgun (WGS) entry which is preliminary data.</text>
</comment>
<feature type="chain" id="PRO_5017617373" description="DnrO protein" evidence="1">
    <location>
        <begin position="23"/>
        <end position="165"/>
    </location>
</feature>
<dbReference type="EMBL" id="QUZK01000042">
    <property type="protein sequence ID" value="RFF29677.1"/>
    <property type="molecule type" value="Genomic_DNA"/>
</dbReference>
<dbReference type="Proteomes" id="UP000260351">
    <property type="component" value="Unassembled WGS sequence"/>
</dbReference>
<organism evidence="2 3">
    <name type="scientific">Wenzhouxiangella sediminis</name>
    <dbReference type="NCBI Taxonomy" id="1792836"/>
    <lineage>
        <taxon>Bacteria</taxon>
        <taxon>Pseudomonadati</taxon>
        <taxon>Pseudomonadota</taxon>
        <taxon>Gammaproteobacteria</taxon>
        <taxon>Chromatiales</taxon>
        <taxon>Wenzhouxiangellaceae</taxon>
        <taxon>Wenzhouxiangella</taxon>
    </lineage>
</organism>
<evidence type="ECO:0000313" key="3">
    <source>
        <dbReference type="Proteomes" id="UP000260351"/>
    </source>
</evidence>
<evidence type="ECO:0000313" key="2">
    <source>
        <dbReference type="EMBL" id="RFF29677.1"/>
    </source>
</evidence>
<dbReference type="AlphaFoldDB" id="A0A3E1K7M0"/>
<dbReference type="RefSeq" id="WP_116651261.1">
    <property type="nucleotide sequence ID" value="NZ_QUZK01000042.1"/>
</dbReference>
<proteinExistence type="predicted"/>
<accession>A0A3E1K7M0</accession>
<name>A0A3E1K7M0_9GAMM</name>
<evidence type="ECO:0000256" key="1">
    <source>
        <dbReference type="SAM" id="SignalP"/>
    </source>
</evidence>
<dbReference type="PROSITE" id="PS51257">
    <property type="entry name" value="PROKAR_LIPOPROTEIN"/>
    <property type="match status" value="1"/>
</dbReference>
<protein>
    <recommendedName>
        <fullName evidence="4">DnrO protein</fullName>
    </recommendedName>
</protein>
<reference evidence="2 3" key="1">
    <citation type="submission" date="2018-08" db="EMBL/GenBank/DDBJ databases">
        <title>Wenzhouxiangella salilacus sp. nov., a novel bacterium isolated from a saline lake in Xinjiang Province, China.</title>
        <authorList>
            <person name="Han S."/>
        </authorList>
    </citation>
    <scope>NUCLEOTIDE SEQUENCE [LARGE SCALE GENOMIC DNA]</scope>
    <source>
        <strain evidence="2 3">XDB06</strain>
    </source>
</reference>
<sequence>MLRLTRILAAFALFLAASCLQAETDEIGGADIIDRVDRVMRVSADTAETWHAGVANLDTWPARLERALLQTLGPPAMQDTQAGMQALERLLEERPQGVHVDQEARETLSVVIELIRRAVSAQRESDRAASALEHEREAHRRTLDKLEALREIDHQLDEREDNGGE</sequence>
<keyword evidence="3" id="KW-1185">Reference proteome</keyword>
<keyword evidence="1" id="KW-0732">Signal</keyword>
<evidence type="ECO:0008006" key="4">
    <source>
        <dbReference type="Google" id="ProtNLM"/>
    </source>
</evidence>
<gene>
    <name evidence="2" type="ORF">DZC52_11335</name>
</gene>